<feature type="transmembrane region" description="Helical" evidence="1">
    <location>
        <begin position="665"/>
        <end position="685"/>
    </location>
</feature>
<keyword evidence="1" id="KW-0812">Transmembrane</keyword>
<accession>A0A0U9HVN5</accession>
<dbReference type="InterPro" id="IPR057228">
    <property type="entry name" value="DUF7906"/>
</dbReference>
<gene>
    <name evidence="4" type="ORF">KFL_004670060</name>
</gene>
<dbReference type="EMBL" id="DF237416">
    <property type="protein sequence ID" value="GAQ88889.1"/>
    <property type="molecule type" value="Genomic_DNA"/>
</dbReference>
<dbReference type="STRING" id="105231.A0A0U9HVN5"/>
<keyword evidence="1" id="KW-0472">Membrane</keyword>
<protein>
    <recommendedName>
        <fullName evidence="3">DUF7906 domain-containing protein</fullName>
    </recommendedName>
</protein>
<keyword evidence="5" id="KW-1185">Reference proteome</keyword>
<dbReference type="OMA" id="LDWKLIE"/>
<evidence type="ECO:0000256" key="1">
    <source>
        <dbReference type="SAM" id="Phobius"/>
    </source>
</evidence>
<feature type="domain" description="DUF7906" evidence="3">
    <location>
        <begin position="87"/>
        <end position="299"/>
    </location>
</feature>
<name>A0A0U9HVN5_KLENI</name>
<evidence type="ECO:0000313" key="4">
    <source>
        <dbReference type="EMBL" id="GAQ88889.1"/>
    </source>
</evidence>
<evidence type="ECO:0000256" key="2">
    <source>
        <dbReference type="SAM" id="SignalP"/>
    </source>
</evidence>
<sequence length="698" mass="77184">MGKSEVRASFLSLKFVILFVSLASIHCEGKSVDPRLGASLLQIDSDPIGEVDTFASLSEKDRQQWGRLGSTSLADKAKALGNLEVASAVEVRLVGFDGEGAEAIKLKESDLWRYITALRRDPRIHVLQSEPHSLLLRSSVLFHITKAPRTLSHAIWDAVRLSLEKTKDRFPPILAETVPANVVDEIIADEVRQRSGLLVPTIYILNPPPQASSYIYGSEKGGQAQFCGGSVWAGTSERYMWVDITSGPSIYGPVFEGEGGTSPKSIPKPAHYGPENWSRAFVADLVGMVADAAEHMFAPPMDRFPVPYTPLTEVHLIHIREGPALKGTGLEQRDEFGLKEIENIVTTELLLPRQSVRFIETSLSLGDCEFCMAAFGRALRTATRPRDEGPSRRAFQGSLAATAWEYLDAAELHHWLQVFRRNILTEVGRIHGSFRTADGQPGTRVIPVYVFDQDTDTPAWLDQARQAVAFDDMVIAVRGKGPWQPSGFQCNGQMAMLKPEAVPRALLAALLQTGWGVAPSYETWSVFHNATLHDWLWSIGRTPFGPLSDVLGISFVQRTAAQRNVVLTLLHRAVEEAGEMLRAVQSYGGEQVLLSPARHLEYSQRWGVLAHKLDKCAEALSLLKFPVALYFAQSARHDLQGLQALLQQGAGELTTLLDCYEEPPFPYLGVGSTVGLLAVAFYVYTKREQLFKNKRKQF</sequence>
<keyword evidence="1" id="KW-1133">Transmembrane helix</keyword>
<dbReference type="OrthoDB" id="18100at2759"/>
<dbReference type="PANTHER" id="PTHR31515:SF4">
    <property type="entry name" value="TRANSMEMBRANE PROTEIN"/>
    <property type="match status" value="1"/>
</dbReference>
<organism evidence="4 5">
    <name type="scientific">Klebsormidium nitens</name>
    <name type="common">Green alga</name>
    <name type="synonym">Ulothrix nitens</name>
    <dbReference type="NCBI Taxonomy" id="105231"/>
    <lineage>
        <taxon>Eukaryota</taxon>
        <taxon>Viridiplantae</taxon>
        <taxon>Streptophyta</taxon>
        <taxon>Klebsormidiophyceae</taxon>
        <taxon>Klebsormidiales</taxon>
        <taxon>Klebsormidiaceae</taxon>
        <taxon>Klebsormidium</taxon>
    </lineage>
</organism>
<dbReference type="PANTHER" id="PTHR31515">
    <property type="entry name" value="TRANSMEMBRANE PROTEIN-RELATED"/>
    <property type="match status" value="1"/>
</dbReference>
<reference evidence="4 5" key="1">
    <citation type="journal article" date="2014" name="Nat. Commun.">
        <title>Klebsormidium flaccidum genome reveals primary factors for plant terrestrial adaptation.</title>
        <authorList>
            <person name="Hori K."/>
            <person name="Maruyama F."/>
            <person name="Fujisawa T."/>
            <person name="Togashi T."/>
            <person name="Yamamoto N."/>
            <person name="Seo M."/>
            <person name="Sato S."/>
            <person name="Yamada T."/>
            <person name="Mori H."/>
            <person name="Tajima N."/>
            <person name="Moriyama T."/>
            <person name="Ikeuchi M."/>
            <person name="Watanabe M."/>
            <person name="Wada H."/>
            <person name="Kobayashi K."/>
            <person name="Saito M."/>
            <person name="Masuda T."/>
            <person name="Sasaki-Sekimoto Y."/>
            <person name="Mashiguchi K."/>
            <person name="Awai K."/>
            <person name="Shimojima M."/>
            <person name="Masuda S."/>
            <person name="Iwai M."/>
            <person name="Nobusawa T."/>
            <person name="Narise T."/>
            <person name="Kondo S."/>
            <person name="Saito H."/>
            <person name="Sato R."/>
            <person name="Murakawa M."/>
            <person name="Ihara Y."/>
            <person name="Oshima-Yamada Y."/>
            <person name="Ohtaka K."/>
            <person name="Satoh M."/>
            <person name="Sonobe K."/>
            <person name="Ishii M."/>
            <person name="Ohtani R."/>
            <person name="Kanamori-Sato M."/>
            <person name="Honoki R."/>
            <person name="Miyazaki D."/>
            <person name="Mochizuki H."/>
            <person name="Umetsu J."/>
            <person name="Higashi K."/>
            <person name="Shibata D."/>
            <person name="Kamiya Y."/>
            <person name="Sato N."/>
            <person name="Nakamura Y."/>
            <person name="Tabata S."/>
            <person name="Ida S."/>
            <person name="Kurokawa K."/>
            <person name="Ohta H."/>
        </authorList>
    </citation>
    <scope>NUCLEOTIDE SEQUENCE [LARGE SCALE GENOMIC DNA]</scope>
    <source>
        <strain evidence="4 5">NIES-2285</strain>
    </source>
</reference>
<evidence type="ECO:0000259" key="3">
    <source>
        <dbReference type="Pfam" id="PF25483"/>
    </source>
</evidence>
<dbReference type="AlphaFoldDB" id="A0A0U9HVN5"/>
<feature type="chain" id="PRO_5006865093" description="DUF7906 domain-containing protein" evidence="2">
    <location>
        <begin position="30"/>
        <end position="698"/>
    </location>
</feature>
<proteinExistence type="predicted"/>
<dbReference type="Proteomes" id="UP000054558">
    <property type="component" value="Unassembled WGS sequence"/>
</dbReference>
<evidence type="ECO:0000313" key="5">
    <source>
        <dbReference type="Proteomes" id="UP000054558"/>
    </source>
</evidence>
<keyword evidence="2" id="KW-0732">Signal</keyword>
<dbReference type="Pfam" id="PF25483">
    <property type="entry name" value="DUF7906"/>
    <property type="match status" value="1"/>
</dbReference>
<feature type="signal peptide" evidence="2">
    <location>
        <begin position="1"/>
        <end position="29"/>
    </location>
</feature>